<feature type="non-terminal residue" evidence="2">
    <location>
        <position position="194"/>
    </location>
</feature>
<evidence type="ECO:0008006" key="4">
    <source>
        <dbReference type="Google" id="ProtNLM"/>
    </source>
</evidence>
<gene>
    <name evidence="2" type="ORF">Anas_01468</name>
</gene>
<protein>
    <recommendedName>
        <fullName evidence="4">Hexosyltransferase</fullName>
    </recommendedName>
</protein>
<dbReference type="OrthoDB" id="5512589at2759"/>
<reference evidence="2 3" key="1">
    <citation type="journal article" date="2019" name="PLoS Biol.">
        <title>Sex chromosomes control vertical transmission of feminizing Wolbachia symbionts in an isopod.</title>
        <authorList>
            <person name="Becking T."/>
            <person name="Chebbi M.A."/>
            <person name="Giraud I."/>
            <person name="Moumen B."/>
            <person name="Laverre T."/>
            <person name="Caubet Y."/>
            <person name="Peccoud J."/>
            <person name="Gilbert C."/>
            <person name="Cordaux R."/>
        </authorList>
    </citation>
    <scope>NUCLEOTIDE SEQUENCE [LARGE SCALE GENOMIC DNA]</scope>
    <source>
        <strain evidence="2">ANa2</strain>
        <tissue evidence="2">Whole body excluding digestive tract and cuticle</tissue>
    </source>
</reference>
<comment type="caution">
    <text evidence="2">The sequence shown here is derived from an EMBL/GenBank/DDBJ whole genome shotgun (WGS) entry which is preliminary data.</text>
</comment>
<dbReference type="Proteomes" id="UP000326759">
    <property type="component" value="Unassembled WGS sequence"/>
</dbReference>
<evidence type="ECO:0000313" key="2">
    <source>
        <dbReference type="EMBL" id="KAB7499192.1"/>
    </source>
</evidence>
<keyword evidence="3" id="KW-1185">Reference proteome</keyword>
<keyword evidence="1" id="KW-0472">Membrane</keyword>
<organism evidence="2 3">
    <name type="scientific">Armadillidium nasatum</name>
    <dbReference type="NCBI Taxonomy" id="96803"/>
    <lineage>
        <taxon>Eukaryota</taxon>
        <taxon>Metazoa</taxon>
        <taxon>Ecdysozoa</taxon>
        <taxon>Arthropoda</taxon>
        <taxon>Crustacea</taxon>
        <taxon>Multicrustacea</taxon>
        <taxon>Malacostraca</taxon>
        <taxon>Eumalacostraca</taxon>
        <taxon>Peracarida</taxon>
        <taxon>Isopoda</taxon>
        <taxon>Oniscidea</taxon>
        <taxon>Crinocheta</taxon>
        <taxon>Armadillidiidae</taxon>
        <taxon>Armadillidium</taxon>
    </lineage>
</organism>
<dbReference type="AlphaFoldDB" id="A0A5N5SYT1"/>
<name>A0A5N5SYT1_9CRUS</name>
<sequence length="194" mass="22900">MHQVYKLNLIVQYKLIFFRMENLRQSLGPLTLFRTRLLRCPLISRAFLTPTALVIFIILFFILLLIEVPHILPMKSDPPHFIWSSHLSRNVSSYIRLDKETTLRNPHFKCSSSMKVLFIVPSSVNNTLQRDAIRKTWGSWVRGDVVRFSFLKDYSIYDGFEGNMKLLFILGRDEKWMENRIGAKILKESIRHKD</sequence>
<keyword evidence="1" id="KW-1133">Transmembrane helix</keyword>
<accession>A0A5N5SYT1</accession>
<proteinExistence type="predicted"/>
<evidence type="ECO:0000313" key="3">
    <source>
        <dbReference type="Proteomes" id="UP000326759"/>
    </source>
</evidence>
<keyword evidence="1" id="KW-0812">Transmembrane</keyword>
<dbReference type="EMBL" id="SEYY01018599">
    <property type="protein sequence ID" value="KAB7499192.1"/>
    <property type="molecule type" value="Genomic_DNA"/>
</dbReference>
<feature type="transmembrane region" description="Helical" evidence="1">
    <location>
        <begin position="42"/>
        <end position="66"/>
    </location>
</feature>
<evidence type="ECO:0000256" key="1">
    <source>
        <dbReference type="SAM" id="Phobius"/>
    </source>
</evidence>